<feature type="domain" description="HTH arsR-type" evidence="1">
    <location>
        <begin position="14"/>
        <end position="58"/>
    </location>
</feature>
<dbReference type="CDD" id="cd00090">
    <property type="entry name" value="HTH_ARSR"/>
    <property type="match status" value="1"/>
</dbReference>
<gene>
    <name evidence="2" type="ORF">F1737_05720</name>
</gene>
<evidence type="ECO:0000259" key="1">
    <source>
        <dbReference type="Pfam" id="PF01022"/>
    </source>
</evidence>
<dbReference type="GO" id="GO:0003700">
    <property type="term" value="F:DNA-binding transcription factor activity"/>
    <property type="evidence" value="ECO:0007669"/>
    <property type="project" value="InterPro"/>
</dbReference>
<dbReference type="Gene3D" id="1.10.10.10">
    <property type="entry name" value="Winged helix-like DNA-binding domain superfamily/Winged helix DNA-binding domain"/>
    <property type="match status" value="1"/>
</dbReference>
<sequence>MPVVNSVNKIRLPPSARAVLELLEDGKPRTFKDMTNEAEIAPRTIRYALKRLKENGMIIEKFNFRDARQVLYQKSELKKSDDSTEMAAA</sequence>
<dbReference type="InterPro" id="IPR001845">
    <property type="entry name" value="HTH_ArsR_DNA-bd_dom"/>
</dbReference>
<dbReference type="KEGG" id="mefw:F1737_05720"/>
<dbReference type="EMBL" id="CP043875">
    <property type="protein sequence ID" value="WOF16242.1"/>
    <property type="molecule type" value="Genomic_DNA"/>
</dbReference>
<dbReference type="AlphaFoldDB" id="A0AA97FCB3"/>
<protein>
    <submittedName>
        <fullName evidence="2">Winged helix-turn-helix transcriptional regulator</fullName>
    </submittedName>
</protein>
<dbReference type="SUPFAM" id="SSF46785">
    <property type="entry name" value="Winged helix' DNA-binding domain"/>
    <property type="match status" value="1"/>
</dbReference>
<name>A0AA97FCB3_9EURY</name>
<organism evidence="2 3">
    <name type="scientific">Methanochimaera problematica</name>
    <dbReference type="NCBI Taxonomy" id="2609417"/>
    <lineage>
        <taxon>Archaea</taxon>
        <taxon>Methanobacteriati</taxon>
        <taxon>Methanobacteriota</taxon>
        <taxon>Stenosarchaea group</taxon>
        <taxon>Methanomicrobia</taxon>
        <taxon>Methanomicrobiales</taxon>
        <taxon>Methanomicrobiaceae</taxon>
        <taxon>Methanochimaera</taxon>
    </lineage>
</organism>
<dbReference type="InterPro" id="IPR011991">
    <property type="entry name" value="ArsR-like_HTH"/>
</dbReference>
<keyword evidence="3" id="KW-1185">Reference proteome</keyword>
<dbReference type="InterPro" id="IPR036390">
    <property type="entry name" value="WH_DNA-bd_sf"/>
</dbReference>
<reference evidence="2 3" key="1">
    <citation type="submission" date="2019-09" db="EMBL/GenBank/DDBJ databases">
        <title>The complete genome of Methanoplanus sp. FWC-SCC4.</title>
        <authorList>
            <person name="Chen S.-C."/>
            <person name="Zhou Y.-Z."/>
            <person name="Lai M.-C."/>
        </authorList>
    </citation>
    <scope>NUCLEOTIDE SEQUENCE [LARGE SCALE GENOMIC DNA]</scope>
    <source>
        <strain evidence="2 3">FWC-SCC4</strain>
    </source>
</reference>
<dbReference type="InterPro" id="IPR036388">
    <property type="entry name" value="WH-like_DNA-bd_sf"/>
</dbReference>
<dbReference type="RefSeq" id="WP_317137828.1">
    <property type="nucleotide sequence ID" value="NZ_CP043875.1"/>
</dbReference>
<evidence type="ECO:0000313" key="2">
    <source>
        <dbReference type="EMBL" id="WOF16242.1"/>
    </source>
</evidence>
<dbReference type="Pfam" id="PF01022">
    <property type="entry name" value="HTH_5"/>
    <property type="match status" value="1"/>
</dbReference>
<proteinExistence type="predicted"/>
<accession>A0AA97FCB3</accession>
<dbReference type="GeneID" id="85229658"/>
<evidence type="ECO:0000313" key="3">
    <source>
        <dbReference type="Proteomes" id="UP001301797"/>
    </source>
</evidence>
<dbReference type="Proteomes" id="UP001301797">
    <property type="component" value="Chromosome"/>
</dbReference>